<accession>A0A8J4XTU0</accession>
<comment type="caution">
    <text evidence="2">The sequence shown here is derived from an EMBL/GenBank/DDBJ whole genome shotgun (WGS) entry which is preliminary data.</text>
</comment>
<dbReference type="EMBL" id="JACEEZ010021320">
    <property type="protein sequence ID" value="KAG0713590.1"/>
    <property type="molecule type" value="Genomic_DNA"/>
</dbReference>
<proteinExistence type="predicted"/>
<evidence type="ECO:0000256" key="1">
    <source>
        <dbReference type="SAM" id="MobiDB-lite"/>
    </source>
</evidence>
<evidence type="ECO:0000313" key="2">
    <source>
        <dbReference type="EMBL" id="KAG0713590.1"/>
    </source>
</evidence>
<name>A0A8J4XTU0_CHIOP</name>
<dbReference type="Proteomes" id="UP000770661">
    <property type="component" value="Unassembled WGS sequence"/>
</dbReference>
<evidence type="ECO:0000313" key="3">
    <source>
        <dbReference type="Proteomes" id="UP000770661"/>
    </source>
</evidence>
<feature type="region of interest" description="Disordered" evidence="1">
    <location>
        <begin position="1"/>
        <end position="30"/>
    </location>
</feature>
<sequence length="205" mass="22913">MGPGVYTPLGLRSSNPAPLLQSPREKRHDFPTDHALHCKAPVTFVTSSYRHLYQLRRGPHTAEVAQRLVNHPKARQRRIWVRPLRHSGARRPTSLAVRPPTLTPAAPLFPVVPCRGEVSGFLALPQWALDPHPPGRQATNKTFPAFSAAQATTKALPAFYAARQRRYSGPTGLPQHRRIQLPRPVSQVATFLTCTRARTTRRRLA</sequence>
<reference evidence="2" key="1">
    <citation type="submission" date="2020-07" db="EMBL/GenBank/DDBJ databases">
        <title>The High-quality genome of the commercially important snow crab, Chionoecetes opilio.</title>
        <authorList>
            <person name="Jeong J.-H."/>
            <person name="Ryu S."/>
        </authorList>
    </citation>
    <scope>NUCLEOTIDE SEQUENCE</scope>
    <source>
        <strain evidence="2">MADBK_172401_WGS</strain>
        <tissue evidence="2">Digestive gland</tissue>
    </source>
</reference>
<gene>
    <name evidence="2" type="ORF">GWK47_015868</name>
</gene>
<keyword evidence="3" id="KW-1185">Reference proteome</keyword>
<protein>
    <submittedName>
        <fullName evidence="2">Uncharacterized protein</fullName>
    </submittedName>
</protein>
<organism evidence="2 3">
    <name type="scientific">Chionoecetes opilio</name>
    <name type="common">Atlantic snow crab</name>
    <name type="synonym">Cancer opilio</name>
    <dbReference type="NCBI Taxonomy" id="41210"/>
    <lineage>
        <taxon>Eukaryota</taxon>
        <taxon>Metazoa</taxon>
        <taxon>Ecdysozoa</taxon>
        <taxon>Arthropoda</taxon>
        <taxon>Crustacea</taxon>
        <taxon>Multicrustacea</taxon>
        <taxon>Malacostraca</taxon>
        <taxon>Eumalacostraca</taxon>
        <taxon>Eucarida</taxon>
        <taxon>Decapoda</taxon>
        <taxon>Pleocyemata</taxon>
        <taxon>Brachyura</taxon>
        <taxon>Eubrachyura</taxon>
        <taxon>Majoidea</taxon>
        <taxon>Majidae</taxon>
        <taxon>Chionoecetes</taxon>
    </lineage>
</organism>
<dbReference type="AlphaFoldDB" id="A0A8J4XTU0"/>